<dbReference type="AlphaFoldDB" id="A0A2J6TWX1"/>
<proteinExistence type="predicted"/>
<keyword evidence="3" id="KW-1185">Reference proteome</keyword>
<dbReference type="InterPro" id="IPR052895">
    <property type="entry name" value="HetReg/Transcr_Mod"/>
</dbReference>
<dbReference type="Proteomes" id="UP000235371">
    <property type="component" value="Unassembled WGS sequence"/>
</dbReference>
<name>A0A2J6TWX1_9HELO</name>
<gene>
    <name evidence="2" type="ORF">K444DRAFT_516014</name>
</gene>
<dbReference type="STRING" id="1095630.A0A2J6TWX1"/>
<dbReference type="OrthoDB" id="3600004at2759"/>
<evidence type="ECO:0000313" key="2">
    <source>
        <dbReference type="EMBL" id="PMD67529.1"/>
    </source>
</evidence>
<feature type="domain" description="Heterokaryon incompatibility" evidence="1">
    <location>
        <begin position="48"/>
        <end position="131"/>
    </location>
</feature>
<dbReference type="EMBL" id="KZ613740">
    <property type="protein sequence ID" value="PMD67529.1"/>
    <property type="molecule type" value="Genomic_DNA"/>
</dbReference>
<dbReference type="GeneID" id="36581722"/>
<accession>A0A2J6TWX1</accession>
<dbReference type="Pfam" id="PF06985">
    <property type="entry name" value="HET"/>
    <property type="match status" value="1"/>
</dbReference>
<dbReference type="RefSeq" id="XP_024744433.1">
    <property type="nucleotide sequence ID" value="XM_024873642.1"/>
</dbReference>
<reference evidence="2 3" key="1">
    <citation type="submission" date="2016-04" db="EMBL/GenBank/DDBJ databases">
        <title>A degradative enzymes factory behind the ericoid mycorrhizal symbiosis.</title>
        <authorList>
            <consortium name="DOE Joint Genome Institute"/>
            <person name="Martino E."/>
            <person name="Morin E."/>
            <person name="Grelet G."/>
            <person name="Kuo A."/>
            <person name="Kohler A."/>
            <person name="Daghino S."/>
            <person name="Barry K."/>
            <person name="Choi C."/>
            <person name="Cichocki N."/>
            <person name="Clum A."/>
            <person name="Copeland A."/>
            <person name="Hainaut M."/>
            <person name="Haridas S."/>
            <person name="Labutti K."/>
            <person name="Lindquist E."/>
            <person name="Lipzen A."/>
            <person name="Khouja H.-R."/>
            <person name="Murat C."/>
            <person name="Ohm R."/>
            <person name="Olson A."/>
            <person name="Spatafora J."/>
            <person name="Veneault-Fourrey C."/>
            <person name="Henrissat B."/>
            <person name="Grigoriev I."/>
            <person name="Martin F."/>
            <person name="Perotto S."/>
        </authorList>
    </citation>
    <scope>NUCLEOTIDE SEQUENCE [LARGE SCALE GENOMIC DNA]</scope>
    <source>
        <strain evidence="2 3">E</strain>
    </source>
</reference>
<sequence>MSSTSVTYKPLQFPDEIRLLVLQPARPGYDQPIKWRIKHERLCHKPQYEALSYVWDLGSAGGMKSFSRKTTPTNLSLALQHLRKQAEPDGRVLWIDALCINQKDVKERNHQVTQMGLIYSQAESVIVWLGVGN</sequence>
<evidence type="ECO:0000259" key="1">
    <source>
        <dbReference type="Pfam" id="PF06985"/>
    </source>
</evidence>
<protein>
    <submittedName>
        <fullName evidence="2">HET-domain-containing protein</fullName>
    </submittedName>
</protein>
<evidence type="ECO:0000313" key="3">
    <source>
        <dbReference type="Proteomes" id="UP000235371"/>
    </source>
</evidence>
<dbReference type="InParanoid" id="A0A2J6TWX1"/>
<feature type="non-terminal residue" evidence="2">
    <location>
        <position position="133"/>
    </location>
</feature>
<dbReference type="PANTHER" id="PTHR24148">
    <property type="entry name" value="ANKYRIN REPEAT DOMAIN-CONTAINING PROTEIN 39 HOMOLOG-RELATED"/>
    <property type="match status" value="1"/>
</dbReference>
<organism evidence="2 3">
    <name type="scientific">Hyaloscypha bicolor E</name>
    <dbReference type="NCBI Taxonomy" id="1095630"/>
    <lineage>
        <taxon>Eukaryota</taxon>
        <taxon>Fungi</taxon>
        <taxon>Dikarya</taxon>
        <taxon>Ascomycota</taxon>
        <taxon>Pezizomycotina</taxon>
        <taxon>Leotiomycetes</taxon>
        <taxon>Helotiales</taxon>
        <taxon>Hyaloscyphaceae</taxon>
        <taxon>Hyaloscypha</taxon>
        <taxon>Hyaloscypha bicolor</taxon>
    </lineage>
</organism>
<dbReference type="PANTHER" id="PTHR24148:SF73">
    <property type="entry name" value="HET DOMAIN PROTEIN (AFU_ORTHOLOGUE AFUA_8G01020)"/>
    <property type="match status" value="1"/>
</dbReference>
<dbReference type="InterPro" id="IPR010730">
    <property type="entry name" value="HET"/>
</dbReference>